<gene>
    <name evidence="2" type="ORF">C8F04DRAFT_1270727</name>
</gene>
<dbReference type="Proteomes" id="UP001218188">
    <property type="component" value="Unassembled WGS sequence"/>
</dbReference>
<feature type="compositionally biased region" description="Low complexity" evidence="1">
    <location>
        <begin position="73"/>
        <end position="92"/>
    </location>
</feature>
<evidence type="ECO:0000313" key="3">
    <source>
        <dbReference type="Proteomes" id="UP001218188"/>
    </source>
</evidence>
<dbReference type="EMBL" id="JARJCM010000176">
    <property type="protein sequence ID" value="KAJ7024055.1"/>
    <property type="molecule type" value="Genomic_DNA"/>
</dbReference>
<feature type="compositionally biased region" description="Polar residues" evidence="1">
    <location>
        <begin position="100"/>
        <end position="120"/>
    </location>
</feature>
<evidence type="ECO:0000256" key="1">
    <source>
        <dbReference type="SAM" id="MobiDB-lite"/>
    </source>
</evidence>
<protein>
    <submittedName>
        <fullName evidence="2">Uncharacterized protein</fullName>
    </submittedName>
</protein>
<sequence>MTVLGAGRLAGLGLSSPASGNTASGGSSGQFSSLDNLRQHAQTAHTDMPAENEATMRALISLHASMTGGVRPTSAPVSASTTNASASKNFTNPAPKCTRAKTNAAASANRGQPHAGTSTGYEGAAAPSVQYRTAAARPEGFWCTYGRELKGRKAERGEGGDMAMEVGRASFPCFALGAFARAYLFALLLGSERAGWMDGRRATIVSFFLCWARTYDMPPRRSRMARQKSMAPLAQFRRQARATIIVEFVLRVDDHRRDIRSRVSYLSSTGIGVRPL</sequence>
<dbReference type="AlphaFoldDB" id="A0AAD6SDC4"/>
<accession>A0AAD6SDC4</accession>
<feature type="region of interest" description="Disordered" evidence="1">
    <location>
        <begin position="11"/>
        <end position="33"/>
    </location>
</feature>
<comment type="caution">
    <text evidence="2">The sequence shown here is derived from an EMBL/GenBank/DDBJ whole genome shotgun (WGS) entry which is preliminary data.</text>
</comment>
<name>A0AAD6SDC4_9AGAR</name>
<evidence type="ECO:0000313" key="2">
    <source>
        <dbReference type="EMBL" id="KAJ7024055.1"/>
    </source>
</evidence>
<feature type="compositionally biased region" description="Low complexity" evidence="1">
    <location>
        <begin position="11"/>
        <end position="25"/>
    </location>
</feature>
<feature type="region of interest" description="Disordered" evidence="1">
    <location>
        <begin position="67"/>
        <end position="122"/>
    </location>
</feature>
<organism evidence="2 3">
    <name type="scientific">Mycena alexandri</name>
    <dbReference type="NCBI Taxonomy" id="1745969"/>
    <lineage>
        <taxon>Eukaryota</taxon>
        <taxon>Fungi</taxon>
        <taxon>Dikarya</taxon>
        <taxon>Basidiomycota</taxon>
        <taxon>Agaricomycotina</taxon>
        <taxon>Agaricomycetes</taxon>
        <taxon>Agaricomycetidae</taxon>
        <taxon>Agaricales</taxon>
        <taxon>Marasmiineae</taxon>
        <taxon>Mycenaceae</taxon>
        <taxon>Mycena</taxon>
    </lineage>
</organism>
<reference evidence="2" key="1">
    <citation type="submission" date="2023-03" db="EMBL/GenBank/DDBJ databases">
        <title>Massive genome expansion in bonnet fungi (Mycena s.s.) driven by repeated elements and novel gene families across ecological guilds.</title>
        <authorList>
            <consortium name="Lawrence Berkeley National Laboratory"/>
            <person name="Harder C.B."/>
            <person name="Miyauchi S."/>
            <person name="Viragh M."/>
            <person name="Kuo A."/>
            <person name="Thoen E."/>
            <person name="Andreopoulos B."/>
            <person name="Lu D."/>
            <person name="Skrede I."/>
            <person name="Drula E."/>
            <person name="Henrissat B."/>
            <person name="Morin E."/>
            <person name="Kohler A."/>
            <person name="Barry K."/>
            <person name="LaButti K."/>
            <person name="Morin E."/>
            <person name="Salamov A."/>
            <person name="Lipzen A."/>
            <person name="Mereny Z."/>
            <person name="Hegedus B."/>
            <person name="Baldrian P."/>
            <person name="Stursova M."/>
            <person name="Weitz H."/>
            <person name="Taylor A."/>
            <person name="Grigoriev I.V."/>
            <person name="Nagy L.G."/>
            <person name="Martin F."/>
            <person name="Kauserud H."/>
        </authorList>
    </citation>
    <scope>NUCLEOTIDE SEQUENCE</scope>
    <source>
        <strain evidence="2">CBHHK200</strain>
    </source>
</reference>
<proteinExistence type="predicted"/>
<keyword evidence="3" id="KW-1185">Reference proteome</keyword>